<dbReference type="PANTHER" id="PTHR30204">
    <property type="entry name" value="REDOX-CYCLING DRUG-SENSING TRANSCRIPTIONAL ACTIVATOR SOXR"/>
    <property type="match status" value="1"/>
</dbReference>
<evidence type="ECO:0000256" key="1">
    <source>
        <dbReference type="ARBA" id="ARBA00023125"/>
    </source>
</evidence>
<dbReference type="InterPro" id="IPR000551">
    <property type="entry name" value="MerR-type_HTH_dom"/>
</dbReference>
<evidence type="ECO:0000259" key="3">
    <source>
        <dbReference type="PROSITE" id="PS50937"/>
    </source>
</evidence>
<name>A0ABS4SPX7_9PROT</name>
<dbReference type="SMART" id="SM00422">
    <property type="entry name" value="HTH_MERR"/>
    <property type="match status" value="1"/>
</dbReference>
<dbReference type="Pfam" id="PF13411">
    <property type="entry name" value="MerR_1"/>
    <property type="match status" value="1"/>
</dbReference>
<dbReference type="PROSITE" id="PS50937">
    <property type="entry name" value="HTH_MERR_2"/>
    <property type="match status" value="1"/>
</dbReference>
<proteinExistence type="predicted"/>
<dbReference type="InterPro" id="IPR009061">
    <property type="entry name" value="DNA-bd_dom_put_sf"/>
</dbReference>
<organism evidence="4 5">
    <name type="scientific">Azospirillum rugosum</name>
    <dbReference type="NCBI Taxonomy" id="416170"/>
    <lineage>
        <taxon>Bacteria</taxon>
        <taxon>Pseudomonadati</taxon>
        <taxon>Pseudomonadota</taxon>
        <taxon>Alphaproteobacteria</taxon>
        <taxon>Rhodospirillales</taxon>
        <taxon>Azospirillaceae</taxon>
        <taxon>Azospirillum</taxon>
    </lineage>
</organism>
<keyword evidence="5" id="KW-1185">Reference proteome</keyword>
<dbReference type="EMBL" id="JAGINP010000017">
    <property type="protein sequence ID" value="MBP2294613.1"/>
    <property type="molecule type" value="Genomic_DNA"/>
</dbReference>
<dbReference type="GO" id="GO:0003677">
    <property type="term" value="F:DNA binding"/>
    <property type="evidence" value="ECO:0007669"/>
    <property type="project" value="UniProtKB-KW"/>
</dbReference>
<keyword evidence="1 4" id="KW-0238">DNA-binding</keyword>
<feature type="domain" description="HTH merR-type" evidence="3">
    <location>
        <begin position="16"/>
        <end position="84"/>
    </location>
</feature>
<gene>
    <name evidence="4" type="ORF">J2851_004403</name>
</gene>
<feature type="region of interest" description="Disordered" evidence="2">
    <location>
        <begin position="86"/>
        <end position="143"/>
    </location>
</feature>
<dbReference type="Proteomes" id="UP000781958">
    <property type="component" value="Unassembled WGS sequence"/>
</dbReference>
<sequence length="167" mass="18538">MRTHRSAAKSATAFRTISEVSTELDVPQHVLRFWESRFPQLRPLKRGGGRRYYRPEDVELLRRIQSLLYLEGYTIKGVQRLLKEGLTDSGEPLDTVETSGIDEADEPAEQAIEPTDAPDIELPSAAAGAEAPPSPTLPEAARREIEDVLEELKILRSMLAKAADSAE</sequence>
<reference evidence="4 5" key="1">
    <citation type="submission" date="2021-03" db="EMBL/GenBank/DDBJ databases">
        <title>Genomic Encyclopedia of Type Strains, Phase III (KMG-III): the genomes of soil and plant-associated and newly described type strains.</title>
        <authorList>
            <person name="Whitman W."/>
        </authorList>
    </citation>
    <scope>NUCLEOTIDE SEQUENCE [LARGE SCALE GENOMIC DNA]</scope>
    <source>
        <strain evidence="4 5">IMMIB AFH-6</strain>
    </source>
</reference>
<accession>A0ABS4SPX7</accession>
<evidence type="ECO:0000256" key="2">
    <source>
        <dbReference type="SAM" id="MobiDB-lite"/>
    </source>
</evidence>
<comment type="caution">
    <text evidence="4">The sequence shown here is derived from an EMBL/GenBank/DDBJ whole genome shotgun (WGS) entry which is preliminary data.</text>
</comment>
<dbReference type="RefSeq" id="WP_209768864.1">
    <property type="nucleotide sequence ID" value="NZ_JAGINP010000017.1"/>
</dbReference>
<dbReference type="CDD" id="cd04765">
    <property type="entry name" value="HTH_MlrA-like_sg2"/>
    <property type="match status" value="1"/>
</dbReference>
<protein>
    <submittedName>
        <fullName evidence="4">DNA-binding transcriptional MerR regulator</fullName>
    </submittedName>
</protein>
<dbReference type="InterPro" id="IPR047057">
    <property type="entry name" value="MerR_fam"/>
</dbReference>
<evidence type="ECO:0000313" key="5">
    <source>
        <dbReference type="Proteomes" id="UP000781958"/>
    </source>
</evidence>
<dbReference type="Gene3D" id="1.10.1660.10">
    <property type="match status" value="1"/>
</dbReference>
<dbReference type="SUPFAM" id="SSF46955">
    <property type="entry name" value="Putative DNA-binding domain"/>
    <property type="match status" value="1"/>
</dbReference>
<dbReference type="PANTHER" id="PTHR30204:SF15">
    <property type="entry name" value="BLL5018 PROTEIN"/>
    <property type="match status" value="1"/>
</dbReference>
<evidence type="ECO:0000313" key="4">
    <source>
        <dbReference type="EMBL" id="MBP2294613.1"/>
    </source>
</evidence>